<evidence type="ECO:0000313" key="10">
    <source>
        <dbReference type="Proteomes" id="UP000567293"/>
    </source>
</evidence>
<keyword evidence="2" id="KW-0808">Transferase</keyword>
<keyword evidence="3" id="KW-0547">Nucleotide-binding</keyword>
<keyword evidence="7" id="KW-0812">Transmembrane</keyword>
<dbReference type="SUPFAM" id="SSF56112">
    <property type="entry name" value="Protein kinase-like (PK-like)"/>
    <property type="match status" value="1"/>
</dbReference>
<dbReference type="PROSITE" id="PS50011">
    <property type="entry name" value="PROTEIN_KINASE_DOM"/>
    <property type="match status" value="1"/>
</dbReference>
<dbReference type="Gene3D" id="1.10.510.10">
    <property type="entry name" value="Transferase(Phosphotransferase) domain 1"/>
    <property type="match status" value="1"/>
</dbReference>
<dbReference type="Gene3D" id="1.25.40.10">
    <property type="entry name" value="Tetratricopeptide repeat domain"/>
    <property type="match status" value="1"/>
</dbReference>
<protein>
    <submittedName>
        <fullName evidence="9">Protein kinase</fullName>
    </submittedName>
</protein>
<accession>A0A7V8NPW7</accession>
<comment type="caution">
    <text evidence="9">The sequence shown here is derived from an EMBL/GenBank/DDBJ whole genome shotgun (WGS) entry which is preliminary data.</text>
</comment>
<dbReference type="Proteomes" id="UP000567293">
    <property type="component" value="Unassembled WGS sequence"/>
</dbReference>
<keyword evidence="10" id="KW-1185">Reference proteome</keyword>
<evidence type="ECO:0000256" key="2">
    <source>
        <dbReference type="ARBA" id="ARBA00022679"/>
    </source>
</evidence>
<dbReference type="Pfam" id="PF00069">
    <property type="entry name" value="Pkinase"/>
    <property type="match status" value="1"/>
</dbReference>
<keyword evidence="7" id="KW-1133">Transmembrane helix</keyword>
<dbReference type="SUPFAM" id="SSF48452">
    <property type="entry name" value="TPR-like"/>
    <property type="match status" value="1"/>
</dbReference>
<dbReference type="InterPro" id="IPR011990">
    <property type="entry name" value="TPR-like_helical_dom_sf"/>
</dbReference>
<evidence type="ECO:0000256" key="7">
    <source>
        <dbReference type="SAM" id="Phobius"/>
    </source>
</evidence>
<evidence type="ECO:0000313" key="9">
    <source>
        <dbReference type="EMBL" id="MBA0085045.1"/>
    </source>
</evidence>
<dbReference type="AlphaFoldDB" id="A0A7V8NPW7"/>
<feature type="domain" description="Protein kinase" evidence="8">
    <location>
        <begin position="1"/>
        <end position="131"/>
    </location>
</feature>
<name>A0A7V8NPW7_9BACT</name>
<dbReference type="InterPro" id="IPR000719">
    <property type="entry name" value="Prot_kinase_dom"/>
</dbReference>
<feature type="compositionally biased region" description="Basic and acidic residues" evidence="6">
    <location>
        <begin position="150"/>
        <end position="167"/>
    </location>
</feature>
<dbReference type="GO" id="GO:0005524">
    <property type="term" value="F:ATP binding"/>
    <property type="evidence" value="ECO:0007669"/>
    <property type="project" value="UniProtKB-KW"/>
</dbReference>
<feature type="transmembrane region" description="Helical" evidence="7">
    <location>
        <begin position="201"/>
        <end position="225"/>
    </location>
</feature>
<keyword evidence="4 9" id="KW-0418">Kinase</keyword>
<dbReference type="InterPro" id="IPR011009">
    <property type="entry name" value="Kinase-like_dom_sf"/>
</dbReference>
<evidence type="ECO:0000256" key="4">
    <source>
        <dbReference type="ARBA" id="ARBA00022777"/>
    </source>
</evidence>
<keyword evidence="7" id="KW-0472">Membrane</keyword>
<evidence type="ECO:0000256" key="5">
    <source>
        <dbReference type="ARBA" id="ARBA00022840"/>
    </source>
</evidence>
<dbReference type="EMBL" id="JACDQQ010000835">
    <property type="protein sequence ID" value="MBA0085045.1"/>
    <property type="molecule type" value="Genomic_DNA"/>
</dbReference>
<evidence type="ECO:0000256" key="3">
    <source>
        <dbReference type="ARBA" id="ARBA00022741"/>
    </source>
</evidence>
<keyword evidence="5" id="KW-0067">ATP-binding</keyword>
<dbReference type="GO" id="GO:0004674">
    <property type="term" value="F:protein serine/threonine kinase activity"/>
    <property type="evidence" value="ECO:0007669"/>
    <property type="project" value="UniProtKB-KW"/>
</dbReference>
<organism evidence="9 10">
    <name type="scientific">Candidatus Acidiferrum panamense</name>
    <dbReference type="NCBI Taxonomy" id="2741543"/>
    <lineage>
        <taxon>Bacteria</taxon>
        <taxon>Pseudomonadati</taxon>
        <taxon>Acidobacteriota</taxon>
        <taxon>Terriglobia</taxon>
        <taxon>Candidatus Acidiferrales</taxon>
        <taxon>Candidatus Acidiferrum</taxon>
    </lineage>
</organism>
<reference evidence="9" key="1">
    <citation type="submission" date="2020-06" db="EMBL/GenBank/DDBJ databases">
        <title>Legume-microbial interactions unlock mineral nutrients during tropical forest succession.</title>
        <authorList>
            <person name="Epihov D.Z."/>
        </authorList>
    </citation>
    <scope>NUCLEOTIDE SEQUENCE [LARGE SCALE GENOMIC DNA]</scope>
    <source>
        <strain evidence="9">Pan2503</strain>
    </source>
</reference>
<sequence>IKPKNIRIDAGGRVRVLDFGIAKALSLSRKLTRNEFGSVPYASPERLDAGEVSVQTDLWSLAVMLYEMVTGLRPYHAATTERLEAMVRSRIPPPPPPDPCPEALRRILIKALAPVVTARYGSAREMAADFAAFQAGGTVQAAQEDLDATRRTFRREDEDTRRMDRSAEAQGGETRQMLPSVAAPTPTTHKPRLRMFSTAPWLARVLGWALVAWIAWTALTSYVLYQHGKRLERDIQTEQVKDLDDIWKRWTELSDGNPSSFLLRGPRRLVRQKFVAEADHVIDSYRNNNTVRENGWKDAHDLLAKALAVDPGDSIRGKLRLCEGHLARIKGIGRRSVPELDRAVDLFNEAQQLMPKSPDPELGLALVYVYGLGNIDKADEALQQAAKRGYALGNREKAQLADGYRARAERMFSDARKVRGLPQEKDQIQRSREDYEHALQLYQSIAPYGNSLTMIARVETSMDGVDLRLREIDNGTGNSPVDILRHLLHPWQ</sequence>
<evidence type="ECO:0000259" key="8">
    <source>
        <dbReference type="PROSITE" id="PS50011"/>
    </source>
</evidence>
<evidence type="ECO:0000256" key="1">
    <source>
        <dbReference type="ARBA" id="ARBA00022527"/>
    </source>
</evidence>
<keyword evidence="1" id="KW-0723">Serine/threonine-protein kinase</keyword>
<evidence type="ECO:0000256" key="6">
    <source>
        <dbReference type="SAM" id="MobiDB-lite"/>
    </source>
</evidence>
<feature type="non-terminal residue" evidence="9">
    <location>
        <position position="1"/>
    </location>
</feature>
<dbReference type="PANTHER" id="PTHR24351">
    <property type="entry name" value="RIBOSOMAL PROTEIN S6 KINASE"/>
    <property type="match status" value="1"/>
</dbReference>
<feature type="region of interest" description="Disordered" evidence="6">
    <location>
        <begin position="150"/>
        <end position="189"/>
    </location>
</feature>
<proteinExistence type="predicted"/>
<gene>
    <name evidence="9" type="ORF">HRJ53_08615</name>
</gene>